<dbReference type="CDD" id="cd00082">
    <property type="entry name" value="HisKA"/>
    <property type="match status" value="1"/>
</dbReference>
<feature type="domain" description="Response regulatory" evidence="7">
    <location>
        <begin position="20"/>
        <end position="139"/>
    </location>
</feature>
<dbReference type="Pfam" id="PF02518">
    <property type="entry name" value="HATPase_c"/>
    <property type="match status" value="1"/>
</dbReference>
<name>A0A364RC30_9BACT</name>
<dbReference type="SUPFAM" id="SSF52172">
    <property type="entry name" value="CheY-like"/>
    <property type="match status" value="1"/>
</dbReference>
<dbReference type="InterPro" id="IPR005467">
    <property type="entry name" value="His_kinase_dom"/>
</dbReference>
<dbReference type="PRINTS" id="PR00344">
    <property type="entry name" value="BCTRLSENSOR"/>
</dbReference>
<dbReference type="RefSeq" id="WP_112306512.1">
    <property type="nucleotide sequence ID" value="NZ_QMDV01000004.1"/>
</dbReference>
<dbReference type="SUPFAM" id="SSF47384">
    <property type="entry name" value="Homodimeric domain of signal transducing histidine kinase"/>
    <property type="match status" value="1"/>
</dbReference>
<evidence type="ECO:0000259" key="6">
    <source>
        <dbReference type="PROSITE" id="PS50109"/>
    </source>
</evidence>
<evidence type="ECO:0000256" key="3">
    <source>
        <dbReference type="ARBA" id="ARBA00022553"/>
    </source>
</evidence>
<keyword evidence="5" id="KW-0175">Coiled coil</keyword>
<dbReference type="EMBL" id="QMDV01000004">
    <property type="protein sequence ID" value="RAU81834.1"/>
    <property type="molecule type" value="Genomic_DNA"/>
</dbReference>
<dbReference type="PANTHER" id="PTHR43547">
    <property type="entry name" value="TWO-COMPONENT HISTIDINE KINASE"/>
    <property type="match status" value="1"/>
</dbReference>
<evidence type="ECO:0000256" key="4">
    <source>
        <dbReference type="PROSITE-ProRule" id="PRU00169"/>
    </source>
</evidence>
<dbReference type="Pfam" id="PF00512">
    <property type="entry name" value="HisKA"/>
    <property type="match status" value="1"/>
</dbReference>
<dbReference type="Pfam" id="PF00072">
    <property type="entry name" value="Response_reg"/>
    <property type="match status" value="1"/>
</dbReference>
<dbReference type="InterPro" id="IPR003594">
    <property type="entry name" value="HATPase_dom"/>
</dbReference>
<dbReference type="OrthoDB" id="9766459at2"/>
<dbReference type="PANTHER" id="PTHR43547:SF2">
    <property type="entry name" value="HYBRID SIGNAL TRANSDUCTION HISTIDINE KINASE C"/>
    <property type="match status" value="1"/>
</dbReference>
<dbReference type="InterPro" id="IPR036890">
    <property type="entry name" value="HATPase_C_sf"/>
</dbReference>
<dbReference type="SUPFAM" id="SSF55874">
    <property type="entry name" value="ATPase domain of HSP90 chaperone/DNA topoisomerase II/histidine kinase"/>
    <property type="match status" value="1"/>
</dbReference>
<dbReference type="InterPro" id="IPR036097">
    <property type="entry name" value="HisK_dim/P_sf"/>
</dbReference>
<evidence type="ECO:0000313" key="8">
    <source>
        <dbReference type="EMBL" id="RAU81834.1"/>
    </source>
</evidence>
<dbReference type="EC" id="2.7.13.3" evidence="2"/>
<keyword evidence="9" id="KW-1185">Reference proteome</keyword>
<feature type="domain" description="Histidine kinase" evidence="6">
    <location>
        <begin position="186"/>
        <end position="400"/>
    </location>
</feature>
<dbReference type="InterPro" id="IPR011006">
    <property type="entry name" value="CheY-like_superfamily"/>
</dbReference>
<keyword evidence="8" id="KW-0808">Transferase</keyword>
<dbReference type="GO" id="GO:0000155">
    <property type="term" value="F:phosphorelay sensor kinase activity"/>
    <property type="evidence" value="ECO:0007669"/>
    <property type="project" value="InterPro"/>
</dbReference>
<comment type="catalytic activity">
    <reaction evidence="1">
        <text>ATP + protein L-histidine = ADP + protein N-phospho-L-histidine.</text>
        <dbReference type="EC" id="2.7.13.3"/>
    </reaction>
</comment>
<dbReference type="SMART" id="SM00387">
    <property type="entry name" value="HATPase_c"/>
    <property type="match status" value="1"/>
</dbReference>
<keyword evidence="3 4" id="KW-0597">Phosphoprotein</keyword>
<proteinExistence type="predicted"/>
<dbReference type="PROSITE" id="PS50110">
    <property type="entry name" value="RESPONSE_REGULATORY"/>
    <property type="match status" value="1"/>
</dbReference>
<dbReference type="SMART" id="SM00388">
    <property type="entry name" value="HisKA"/>
    <property type="match status" value="1"/>
</dbReference>
<sequence length="400" mass="45119">MITDEQCKSFAPASELHPVKILLVDDKAENLISLESLLSTDDENITYLFANSGEEALRIALQEELALILLDVQMPGMNGYEVARYLRDISKTRDIPIVFVTAINEQDAHVIEGFEAGAVDFLFKPLHPYITKAKVAAFVKFYLQKKELEKVYKLTLEANQQLEQRVEERTKELTRVNKDLDTFVYTASHDLKAPINNIEGLITALNETLQENTPDLKEATHIIGMITNSVGRFKDTISDLTDIAKIQYDYAAGKDQINFKELLEDVKLNIRNLIEEYDATIIDDFSGAPEILFSRKNLRSILYNLISNSLKYSHPDRKPHIVISTSMADGCTVLAVQDNGLGLRKQDQEKVFGMFKRLHTHVDGTGLGLAIVKRIVENCDGKIEFDSELNVGSVFKVHLK</sequence>
<dbReference type="AlphaFoldDB" id="A0A364RC30"/>
<reference evidence="8 9" key="2">
    <citation type="submission" date="2018-07" db="EMBL/GenBank/DDBJ databases">
        <title>Pontibacter sp. 2b14 genomic sequence and assembly.</title>
        <authorList>
            <person name="Du Z.-J."/>
        </authorList>
    </citation>
    <scope>NUCLEOTIDE SEQUENCE [LARGE SCALE GENOMIC DNA]</scope>
    <source>
        <strain evidence="8 9">2b14</strain>
    </source>
</reference>
<keyword evidence="8" id="KW-0418">Kinase</keyword>
<dbReference type="InterPro" id="IPR001789">
    <property type="entry name" value="Sig_transdc_resp-reg_receiver"/>
</dbReference>
<dbReference type="Gene3D" id="1.10.287.130">
    <property type="match status" value="1"/>
</dbReference>
<protein>
    <recommendedName>
        <fullName evidence="2">histidine kinase</fullName>
        <ecNumber evidence="2">2.7.13.3</ecNumber>
    </recommendedName>
</protein>
<dbReference type="InterPro" id="IPR003661">
    <property type="entry name" value="HisK_dim/P_dom"/>
</dbReference>
<dbReference type="Gene3D" id="3.30.565.10">
    <property type="entry name" value="Histidine kinase-like ATPase, C-terminal domain"/>
    <property type="match status" value="1"/>
</dbReference>
<dbReference type="SMART" id="SM00448">
    <property type="entry name" value="REC"/>
    <property type="match status" value="1"/>
</dbReference>
<accession>A0A364RC30</accession>
<feature type="coiled-coil region" evidence="5">
    <location>
        <begin position="145"/>
        <end position="179"/>
    </location>
</feature>
<feature type="modified residue" description="4-aspartylphosphate" evidence="4">
    <location>
        <position position="71"/>
    </location>
</feature>
<gene>
    <name evidence="8" type="ORF">DP923_14150</name>
</gene>
<evidence type="ECO:0000256" key="2">
    <source>
        <dbReference type="ARBA" id="ARBA00012438"/>
    </source>
</evidence>
<dbReference type="InterPro" id="IPR004358">
    <property type="entry name" value="Sig_transdc_His_kin-like_C"/>
</dbReference>
<dbReference type="PROSITE" id="PS50109">
    <property type="entry name" value="HIS_KIN"/>
    <property type="match status" value="1"/>
</dbReference>
<evidence type="ECO:0000313" key="9">
    <source>
        <dbReference type="Proteomes" id="UP000251692"/>
    </source>
</evidence>
<evidence type="ECO:0000256" key="1">
    <source>
        <dbReference type="ARBA" id="ARBA00000085"/>
    </source>
</evidence>
<organism evidence="8 9">
    <name type="scientific">Pontibacter arcticus</name>
    <dbReference type="NCBI Taxonomy" id="2080288"/>
    <lineage>
        <taxon>Bacteria</taxon>
        <taxon>Pseudomonadati</taxon>
        <taxon>Bacteroidota</taxon>
        <taxon>Cytophagia</taxon>
        <taxon>Cytophagales</taxon>
        <taxon>Hymenobacteraceae</taxon>
        <taxon>Pontibacter</taxon>
    </lineage>
</organism>
<comment type="caution">
    <text evidence="8">The sequence shown here is derived from an EMBL/GenBank/DDBJ whole genome shotgun (WGS) entry which is preliminary data.</text>
</comment>
<evidence type="ECO:0000259" key="7">
    <source>
        <dbReference type="PROSITE" id="PS50110"/>
    </source>
</evidence>
<dbReference type="Gene3D" id="3.40.50.2300">
    <property type="match status" value="1"/>
</dbReference>
<reference evidence="8 9" key="1">
    <citation type="submission" date="2018-06" db="EMBL/GenBank/DDBJ databases">
        <authorList>
            <person name="Liu Z.-W."/>
        </authorList>
    </citation>
    <scope>NUCLEOTIDE SEQUENCE [LARGE SCALE GENOMIC DNA]</scope>
    <source>
        <strain evidence="8 9">2b14</strain>
    </source>
</reference>
<evidence type="ECO:0000256" key="5">
    <source>
        <dbReference type="SAM" id="Coils"/>
    </source>
</evidence>
<dbReference type="Proteomes" id="UP000251692">
    <property type="component" value="Unassembled WGS sequence"/>
</dbReference>